<gene>
    <name evidence="2" type="ORF">AB986_12875</name>
</gene>
<reference evidence="2" key="1">
    <citation type="submission" date="2015-06" db="EMBL/GenBank/DDBJ databases">
        <authorList>
            <person name="Liu B."/>
            <person name="Wang J."/>
            <person name="Zhu Y."/>
            <person name="Liu G."/>
            <person name="Chen Q."/>
            <person name="Zheng C."/>
            <person name="Che J."/>
            <person name="Ge C."/>
            <person name="Shi H."/>
            <person name="Pan Z."/>
            <person name="Liu X."/>
        </authorList>
    </citation>
    <scope>NUCLEOTIDE SEQUENCE [LARGE SCALE GENOMIC DNA]</scope>
    <source>
        <strain evidence="2">DSM 16346</strain>
    </source>
</reference>
<dbReference type="RefSeq" id="WP_048311523.1">
    <property type="nucleotide sequence ID" value="NZ_CP119526.1"/>
</dbReference>
<name>A0A0J6FR59_9BACL</name>
<dbReference type="Pfam" id="PF00149">
    <property type="entry name" value="Metallophos"/>
    <property type="match status" value="1"/>
</dbReference>
<dbReference type="InterPro" id="IPR004843">
    <property type="entry name" value="Calcineurin-like_PHP"/>
</dbReference>
<feature type="domain" description="Calcineurin-like phosphoesterase" evidence="1">
    <location>
        <begin position="177"/>
        <end position="450"/>
    </location>
</feature>
<dbReference type="PATRIC" id="fig|157733.3.peg.614"/>
<evidence type="ECO:0000313" key="3">
    <source>
        <dbReference type="Proteomes" id="UP000035996"/>
    </source>
</evidence>
<evidence type="ECO:0000313" key="2">
    <source>
        <dbReference type="EMBL" id="KMM36812.1"/>
    </source>
</evidence>
<dbReference type="OrthoDB" id="1645838at2"/>
<dbReference type="Proteomes" id="UP000035996">
    <property type="component" value="Unassembled WGS sequence"/>
</dbReference>
<accession>A0A0J6FR59</accession>
<proteinExistence type="predicted"/>
<dbReference type="PANTHER" id="PTHR43143">
    <property type="entry name" value="METALLOPHOSPHOESTERASE, CALCINEURIN SUPERFAMILY"/>
    <property type="match status" value="1"/>
</dbReference>
<dbReference type="AlphaFoldDB" id="A0A0J6FR59"/>
<sequence>MNNRRNVLAAIMIAVMFIGPLSVFSASSPLGTVDQQDGGIGNTTHFTDDALNISVDPKVNDIIAPLFGTPAIKENGQTLTVKMDSQGKEAAGWSVKLKPTNHSAFTETYELPVENVTAGQSHWKDASNIYDVEVVIPKDVPEELYDLEVSYTANGQRKTDEQPHSVKVVKEFNKDFTFLHLTDTHVGSPRNLGSTDDPSTVNAGRLKEAGMWNPDEDKRWLYLQKAIEEVNLKNPDFVVVTGDLMFGQMNPQEYIYEYEETYRMLQKLDVPVYLVPGNHDYYAQDATLTDGAKYWEEYFGPQYFSFDYGPYAHFLGYNSFDWHKFDRSGNGTVSVPTWGGQIREEQLNWVKQDLADNAKTAHPDQIKGLFSHHNPLWQDRDIWPKDDPDVQKYWKQYDEQHNPQKLDTLILGEKLGIDYDQQWHGENANELIDVMKQNNVDLSLHGHTHIDNVTEKDGILYTTTTSVELSGKPWAGFRPFEVKNGEVTNYNYEEPRHSVPVYQNGDTESGVMSLESTYQNPNDGSATKQTVTVFNRLKKEMTVTIPMYLVKGDYAVSEGTVKQDVTSGDKQYIEVEVTVPANSTKEIVAND</sequence>
<dbReference type="Gene3D" id="3.60.21.10">
    <property type="match status" value="1"/>
</dbReference>
<dbReference type="InterPro" id="IPR029052">
    <property type="entry name" value="Metallo-depent_PP-like"/>
</dbReference>
<protein>
    <recommendedName>
        <fullName evidence="1">Calcineurin-like phosphoesterase domain-containing protein</fullName>
    </recommendedName>
</protein>
<organism evidence="2 3">
    <name type="scientific">Guptibacillus hwajinpoensis</name>
    <dbReference type="NCBI Taxonomy" id="208199"/>
    <lineage>
        <taxon>Bacteria</taxon>
        <taxon>Bacillati</taxon>
        <taxon>Bacillota</taxon>
        <taxon>Bacilli</taxon>
        <taxon>Bacillales</taxon>
        <taxon>Guptibacillaceae</taxon>
        <taxon>Guptibacillus</taxon>
    </lineage>
</organism>
<evidence type="ECO:0000259" key="1">
    <source>
        <dbReference type="Pfam" id="PF00149"/>
    </source>
</evidence>
<keyword evidence="3" id="KW-1185">Reference proteome</keyword>
<dbReference type="InterPro" id="IPR051918">
    <property type="entry name" value="STPP_CPPED1"/>
</dbReference>
<dbReference type="SUPFAM" id="SSF56300">
    <property type="entry name" value="Metallo-dependent phosphatases"/>
    <property type="match status" value="1"/>
</dbReference>
<dbReference type="PANTHER" id="PTHR43143:SF1">
    <property type="entry name" value="SERINE_THREONINE-PROTEIN PHOSPHATASE CPPED1"/>
    <property type="match status" value="1"/>
</dbReference>
<dbReference type="STRING" id="157733.AB986_12875"/>
<dbReference type="EMBL" id="LELK01000004">
    <property type="protein sequence ID" value="KMM36812.1"/>
    <property type="molecule type" value="Genomic_DNA"/>
</dbReference>
<comment type="caution">
    <text evidence="2">The sequence shown here is derived from an EMBL/GenBank/DDBJ whole genome shotgun (WGS) entry which is preliminary data.</text>
</comment>
<dbReference type="GO" id="GO:0016787">
    <property type="term" value="F:hydrolase activity"/>
    <property type="evidence" value="ECO:0007669"/>
    <property type="project" value="InterPro"/>
</dbReference>